<dbReference type="InterPro" id="IPR000534">
    <property type="entry name" value="Semialdehyde_DH_NAD-bd"/>
</dbReference>
<dbReference type="RefSeq" id="WP_252165907.1">
    <property type="nucleotide sequence ID" value="NZ_CP084930.1"/>
</dbReference>
<dbReference type="Pfam" id="PF22698">
    <property type="entry name" value="Semialdhyde_dhC_1"/>
    <property type="match status" value="1"/>
</dbReference>
<evidence type="ECO:0000256" key="4">
    <source>
        <dbReference type="ARBA" id="ARBA00022857"/>
    </source>
</evidence>
<keyword evidence="4 6" id="KW-0521">NADP</keyword>
<keyword evidence="2 6" id="KW-0055">Arginine biosynthesis</keyword>
<evidence type="ECO:0000256" key="6">
    <source>
        <dbReference type="HAMAP-Rule" id="MF_01110"/>
    </source>
</evidence>
<comment type="similarity">
    <text evidence="6">Belongs to the NAGSA dehydrogenase family. Type 2 subfamily.</text>
</comment>
<dbReference type="EC" id="1.2.1.38" evidence="6"/>
<keyword evidence="10" id="KW-1185">Reference proteome</keyword>
<gene>
    <name evidence="6 9" type="primary">argC</name>
    <name evidence="9" type="ORF">LHA26_12385</name>
</gene>
<protein>
    <recommendedName>
        <fullName evidence="6">N-acetyl-gamma-glutamyl-phosphate reductase</fullName>
        <shortName evidence="6">AGPR</shortName>
        <ecNumber evidence="6">1.2.1.38</ecNumber>
    </recommendedName>
    <alternativeName>
        <fullName evidence="6">N-acetyl-glutamate semialdehyde dehydrogenase</fullName>
        <shortName evidence="6">NAGSA dehydrogenase</shortName>
    </alternativeName>
</protein>
<evidence type="ECO:0000259" key="8">
    <source>
        <dbReference type="SMART" id="SM00859"/>
    </source>
</evidence>
<evidence type="ECO:0000256" key="2">
    <source>
        <dbReference type="ARBA" id="ARBA00022571"/>
    </source>
</evidence>
<evidence type="ECO:0000256" key="7">
    <source>
        <dbReference type="PROSITE-ProRule" id="PRU10010"/>
    </source>
</evidence>
<keyword evidence="1 6" id="KW-0963">Cytoplasm</keyword>
<evidence type="ECO:0000313" key="9">
    <source>
        <dbReference type="EMBL" id="USI72098.1"/>
    </source>
</evidence>
<dbReference type="Gene3D" id="3.30.360.10">
    <property type="entry name" value="Dihydrodipicolinate Reductase, domain 2"/>
    <property type="match status" value="1"/>
</dbReference>
<dbReference type="PANTHER" id="PTHR32338:SF10">
    <property type="entry name" value="N-ACETYL-GAMMA-GLUTAMYL-PHOSPHATE REDUCTASE, CHLOROPLASTIC-RELATED"/>
    <property type="match status" value="1"/>
</dbReference>
<feature type="active site" evidence="6 7">
    <location>
        <position position="115"/>
    </location>
</feature>
<evidence type="ECO:0000313" key="10">
    <source>
        <dbReference type="Proteomes" id="UP001056937"/>
    </source>
</evidence>
<accession>A0ABY4X5C9</accession>
<dbReference type="SUPFAM" id="SSF51735">
    <property type="entry name" value="NAD(P)-binding Rossmann-fold domains"/>
    <property type="match status" value="1"/>
</dbReference>
<dbReference type="SUPFAM" id="SSF55347">
    <property type="entry name" value="Glyceraldehyde-3-phosphate dehydrogenase-like, C-terminal domain"/>
    <property type="match status" value="1"/>
</dbReference>
<dbReference type="Proteomes" id="UP001056937">
    <property type="component" value="Chromosome 1"/>
</dbReference>
<comment type="catalytic activity">
    <reaction evidence="6">
        <text>N-acetyl-L-glutamate 5-semialdehyde + phosphate + NADP(+) = N-acetyl-L-glutamyl 5-phosphate + NADPH + H(+)</text>
        <dbReference type="Rhea" id="RHEA:21588"/>
        <dbReference type="ChEBI" id="CHEBI:15378"/>
        <dbReference type="ChEBI" id="CHEBI:29123"/>
        <dbReference type="ChEBI" id="CHEBI:43474"/>
        <dbReference type="ChEBI" id="CHEBI:57783"/>
        <dbReference type="ChEBI" id="CHEBI:57936"/>
        <dbReference type="ChEBI" id="CHEBI:58349"/>
        <dbReference type="EC" id="1.2.1.38"/>
    </reaction>
</comment>
<comment type="subcellular location">
    <subcellularLocation>
        <location evidence="6">Cytoplasm</location>
    </subcellularLocation>
</comment>
<dbReference type="InterPro" id="IPR050085">
    <property type="entry name" value="AGPR"/>
</dbReference>
<dbReference type="InterPro" id="IPR058924">
    <property type="entry name" value="AGPR_dimerisation_dom"/>
</dbReference>
<dbReference type="InterPro" id="IPR036291">
    <property type="entry name" value="NAD(P)-bd_dom_sf"/>
</dbReference>
<dbReference type="SMART" id="SM00859">
    <property type="entry name" value="Semialdhyde_dh"/>
    <property type="match status" value="1"/>
</dbReference>
<dbReference type="PROSITE" id="PS01224">
    <property type="entry name" value="ARGC"/>
    <property type="match status" value="1"/>
</dbReference>
<dbReference type="Pfam" id="PF01118">
    <property type="entry name" value="Semialdhyde_dh"/>
    <property type="match status" value="1"/>
</dbReference>
<dbReference type="PANTHER" id="PTHR32338">
    <property type="entry name" value="N-ACETYL-GAMMA-GLUTAMYL-PHOSPHATE REDUCTASE, CHLOROPLASTIC-RELATED-RELATED"/>
    <property type="match status" value="1"/>
</dbReference>
<evidence type="ECO:0000256" key="1">
    <source>
        <dbReference type="ARBA" id="ARBA00022490"/>
    </source>
</evidence>
<name>A0ABY4X5C9_9SPHN</name>
<proteinExistence type="inferred from homology"/>
<dbReference type="Gene3D" id="3.40.50.720">
    <property type="entry name" value="NAD(P)-binding Rossmann-like Domain"/>
    <property type="match status" value="1"/>
</dbReference>
<dbReference type="NCBIfam" id="TIGR01851">
    <property type="entry name" value="argC_other"/>
    <property type="match status" value="1"/>
</dbReference>
<organism evidence="9 10">
    <name type="scientific">Sphingomonas morindae</name>
    <dbReference type="NCBI Taxonomy" id="1541170"/>
    <lineage>
        <taxon>Bacteria</taxon>
        <taxon>Pseudomonadati</taxon>
        <taxon>Pseudomonadota</taxon>
        <taxon>Alphaproteobacteria</taxon>
        <taxon>Sphingomonadales</taxon>
        <taxon>Sphingomonadaceae</taxon>
        <taxon>Sphingomonas</taxon>
    </lineage>
</organism>
<comment type="pathway">
    <text evidence="6">Amino-acid biosynthesis; L-arginine biosynthesis; N(2)-acetyl-L-ornithine from L-glutamate: step 3/4.</text>
</comment>
<comment type="function">
    <text evidence="6">Catalyzes the NADPH-dependent reduction of N-acetyl-5-glutamyl phosphate to yield N-acetyl-L-glutamate 5-semialdehyde.</text>
</comment>
<dbReference type="InterPro" id="IPR010136">
    <property type="entry name" value="AGPR_type-2"/>
</dbReference>
<dbReference type="EMBL" id="CP084930">
    <property type="protein sequence ID" value="USI72098.1"/>
    <property type="molecule type" value="Genomic_DNA"/>
</dbReference>
<reference evidence="9" key="1">
    <citation type="journal article" date="2022" name="Toxins">
        <title>Genomic Analysis of Sphingopyxis sp. USTB-05 for Biodegrading Cyanobacterial Hepatotoxins.</title>
        <authorList>
            <person name="Liu C."/>
            <person name="Xu Q."/>
            <person name="Zhao Z."/>
            <person name="Zhang H."/>
            <person name="Liu X."/>
            <person name="Yin C."/>
            <person name="Liu Y."/>
            <person name="Yan H."/>
        </authorList>
    </citation>
    <scope>NUCLEOTIDE SEQUENCE</scope>
    <source>
        <strain evidence="9">NBD5</strain>
    </source>
</reference>
<evidence type="ECO:0000256" key="3">
    <source>
        <dbReference type="ARBA" id="ARBA00022605"/>
    </source>
</evidence>
<dbReference type="InterPro" id="IPR023013">
    <property type="entry name" value="AGPR_AS"/>
</dbReference>
<dbReference type="GO" id="GO:0003942">
    <property type="term" value="F:N-acetyl-gamma-glutamyl-phosphate reductase activity"/>
    <property type="evidence" value="ECO:0007669"/>
    <property type="project" value="UniProtKB-EC"/>
</dbReference>
<feature type="domain" description="Semialdehyde dehydrogenase NAD-binding" evidence="8">
    <location>
        <begin position="3"/>
        <end position="104"/>
    </location>
</feature>
<dbReference type="CDD" id="cd23935">
    <property type="entry name" value="AGPR_2_C"/>
    <property type="match status" value="1"/>
</dbReference>
<keyword evidence="5 6" id="KW-0560">Oxidoreductase</keyword>
<keyword evidence="3 6" id="KW-0028">Amino-acid biosynthesis</keyword>
<dbReference type="HAMAP" id="MF_01110">
    <property type="entry name" value="ArgC_type2"/>
    <property type="match status" value="1"/>
</dbReference>
<evidence type="ECO:0000256" key="5">
    <source>
        <dbReference type="ARBA" id="ARBA00023002"/>
    </source>
</evidence>
<sequence>MVKVFVDGSVGTTGLEIVERLSGRPDITLHLLDEARRKDAAARADALAEADIAILCLPDEAAREAVALAETLPVRFIDASTAHRVDPDWTYGFPELAPGHAARIAGARRVSNPGCYPTGFLALVAPLVREGLLPAGAPLTVHATSGYSGGGKAMIAAFEEAGVADATDTAFHTYGLSLSHKHVPEMQRHAGLTLAPIFAPAVARTYRGMIVEVPLHLALCSADATPARIQAALEAAYAGSPVVEVARDQALDRAALRIEHVAGTDRLALFVFSNPAAGHVRLVAALDNLGKGAGGAAVQNLNLMAGLPETAGLRL</sequence>